<proteinExistence type="predicted"/>
<gene>
    <name evidence="1" type="ORF">ACFQNF_13925</name>
</gene>
<dbReference type="Proteomes" id="UP001596473">
    <property type="component" value="Unassembled WGS sequence"/>
</dbReference>
<protein>
    <recommendedName>
        <fullName evidence="3">Abi-like protein</fullName>
    </recommendedName>
</protein>
<dbReference type="EMBL" id="JBHTBQ010000031">
    <property type="protein sequence ID" value="MFC7420960.1"/>
    <property type="molecule type" value="Genomic_DNA"/>
</dbReference>
<name>A0ABW2R4J3_9NEIS</name>
<keyword evidence="2" id="KW-1185">Reference proteome</keyword>
<accession>A0ABW2R4J3</accession>
<sequence length="209" mass="24284">MNWSELERHFSAARLGRYYRFFGQDADKAAEAYAHNLLLAEAMIPMLNVLEIALRNGINTRLSKHYGRIDWWEAWLGAAEFNWQNKEIANTKAKLARKKDVLSADKIVAELTFGFWTSLFNTTFQAILWKDLRLVFPCCPKSIRQRHTISSALNQARDLRNRVFHHEPLLWLAPALIEQYTASEEIISWLDPQLSAWGWLNTTECAWCG</sequence>
<organism evidence="1 2">
    <name type="scientific">Iodobacter arcticus</name>
    <dbReference type="NCBI Taxonomy" id="590593"/>
    <lineage>
        <taxon>Bacteria</taxon>
        <taxon>Pseudomonadati</taxon>
        <taxon>Pseudomonadota</taxon>
        <taxon>Betaproteobacteria</taxon>
        <taxon>Neisseriales</taxon>
        <taxon>Chitinibacteraceae</taxon>
        <taxon>Iodobacter</taxon>
    </lineage>
</organism>
<comment type="caution">
    <text evidence="1">The sequence shown here is derived from an EMBL/GenBank/DDBJ whole genome shotgun (WGS) entry which is preliminary data.</text>
</comment>
<dbReference type="RefSeq" id="WP_380188545.1">
    <property type="nucleotide sequence ID" value="NZ_JBHTBQ010000031.1"/>
</dbReference>
<evidence type="ECO:0000313" key="1">
    <source>
        <dbReference type="EMBL" id="MFC7420960.1"/>
    </source>
</evidence>
<reference evidence="2" key="1">
    <citation type="journal article" date="2019" name="Int. J. Syst. Evol. Microbiol.">
        <title>The Global Catalogue of Microorganisms (GCM) 10K type strain sequencing project: providing services to taxonomists for standard genome sequencing and annotation.</title>
        <authorList>
            <consortium name="The Broad Institute Genomics Platform"/>
            <consortium name="The Broad Institute Genome Sequencing Center for Infectious Disease"/>
            <person name="Wu L."/>
            <person name="Ma J."/>
        </authorList>
    </citation>
    <scope>NUCLEOTIDE SEQUENCE [LARGE SCALE GENOMIC DNA]</scope>
    <source>
        <strain evidence="2">CCUG 62945</strain>
    </source>
</reference>
<evidence type="ECO:0000313" key="2">
    <source>
        <dbReference type="Proteomes" id="UP001596473"/>
    </source>
</evidence>
<evidence type="ECO:0008006" key="3">
    <source>
        <dbReference type="Google" id="ProtNLM"/>
    </source>
</evidence>